<feature type="compositionally biased region" description="Polar residues" evidence="1">
    <location>
        <begin position="1"/>
        <end position="12"/>
    </location>
</feature>
<dbReference type="Proteomes" id="UP000003824">
    <property type="component" value="Unassembled WGS sequence"/>
</dbReference>
<dbReference type="EMBL" id="DS999641">
    <property type="protein sequence ID" value="EFE72217.2"/>
    <property type="molecule type" value="Genomic_DNA"/>
</dbReference>
<accession>D5ZNT6</accession>
<evidence type="ECO:0000313" key="3">
    <source>
        <dbReference type="Proteomes" id="UP000003824"/>
    </source>
</evidence>
<proteinExistence type="predicted"/>
<dbReference type="AlphaFoldDB" id="D5ZNT6"/>
<name>D5ZNT6_STRV1</name>
<organism evidence="2 3">
    <name type="scientific">Streptomyces viridosporus (strain ATCC 14672 / DSM 40746 / JCM 4963 / KCTC 9882 / NRRL B-12104 / FH 1290)</name>
    <name type="common">Streptomyces ghanaensis</name>
    <dbReference type="NCBI Taxonomy" id="566461"/>
    <lineage>
        <taxon>Bacteria</taxon>
        <taxon>Bacillati</taxon>
        <taxon>Actinomycetota</taxon>
        <taxon>Actinomycetes</taxon>
        <taxon>Kitasatosporales</taxon>
        <taxon>Streptomycetaceae</taxon>
        <taxon>Streptomyces</taxon>
    </lineage>
</organism>
<evidence type="ECO:0000256" key="1">
    <source>
        <dbReference type="SAM" id="MobiDB-lite"/>
    </source>
</evidence>
<gene>
    <name evidence="2" type="ORF">SSFG_07452</name>
</gene>
<sequence>MLSGLAQPTSFSAPAHSSGLLGHEKGWFRRRKAAGDWERVGRGAQAVGRPVMAGKVVVLIRR</sequence>
<evidence type="ECO:0000313" key="2">
    <source>
        <dbReference type="EMBL" id="EFE72217.2"/>
    </source>
</evidence>
<reference evidence="3" key="1">
    <citation type="submission" date="2008-12" db="EMBL/GenBank/DDBJ databases">
        <title>Annotation of Streptomyces ghanaensis ATCC 14672.</title>
        <authorList>
            <consortium name="The Broad Institute Genome Sequencing Platform"/>
            <consortium name="Broad Institute Microbial Sequencing Center"/>
            <person name="Fischbach M."/>
            <person name="Ward D."/>
            <person name="Young S."/>
            <person name="Kodira C.D."/>
            <person name="Zeng Q."/>
            <person name="Koehrsen M."/>
            <person name="Godfrey P."/>
            <person name="Alvarado L."/>
            <person name="Berlin A.M."/>
            <person name="Borenstein D."/>
            <person name="Chen Z."/>
            <person name="Engels R."/>
            <person name="Freedman E."/>
            <person name="Gellesch M."/>
            <person name="Goldberg J."/>
            <person name="Griggs A."/>
            <person name="Gujja S."/>
            <person name="Heiman D.I."/>
            <person name="Hepburn T.A."/>
            <person name="Howarth C."/>
            <person name="Jen D."/>
            <person name="Larson L."/>
            <person name="Lewis B."/>
            <person name="Mehta T."/>
            <person name="Park D."/>
            <person name="Pearson M."/>
            <person name="Roberts A."/>
            <person name="Saif S."/>
            <person name="Shea T.D."/>
            <person name="Shenoy N."/>
            <person name="Sisk P."/>
            <person name="Stolte C."/>
            <person name="Sykes S.N."/>
            <person name="Walk T."/>
            <person name="White J."/>
            <person name="Yandava C."/>
            <person name="Straight P."/>
            <person name="Clardy J."/>
            <person name="Hung D."/>
            <person name="Kolter R."/>
            <person name="Mekalanos J."/>
            <person name="Walker S."/>
            <person name="Walsh C.T."/>
            <person name="Wieland B.L.C."/>
            <person name="Ilzarbe M."/>
            <person name="Galagan J."/>
            <person name="Nusbaum C."/>
            <person name="Birren B."/>
        </authorList>
    </citation>
    <scope>NUCLEOTIDE SEQUENCE [LARGE SCALE GENOMIC DNA]</scope>
    <source>
        <strain evidence="3">ATCC 14672 / DSM 40746 / JCM 4963 / KCTC 9882 / NRRL B-12104 / FH 1290</strain>
    </source>
</reference>
<feature type="region of interest" description="Disordered" evidence="1">
    <location>
        <begin position="1"/>
        <end position="21"/>
    </location>
</feature>
<protein>
    <submittedName>
        <fullName evidence="2">Predicted protein</fullName>
    </submittedName>
</protein>